<comment type="similarity">
    <text evidence="1">Belongs to the bacterial sugar transferase family.</text>
</comment>
<evidence type="ECO:0000313" key="5">
    <source>
        <dbReference type="Proteomes" id="UP001500469"/>
    </source>
</evidence>
<sequence>MFVTNYYHDKILSIMAAFNQNQEYVLREYRGQASLPTFIDLYRVSTDTVREVIFDGIEMTTRFAKRSFDILFSSVIMLLGLPIFLTVLLITKLSSKGPAFYKQERIGRNGIPFYIYKFRSMIVESEVNGPQTTSDDDPRITPWGNIMRKTHLDELPQFWNVLKGEMSIVGPRPERAFFIRQITEKAPAYWKLLALKPGITSIGQVGYGYAENVDQMVERMKLDLGYLQEVNILTDLEIIFKTVGTMIGGKGK</sequence>
<keyword evidence="5" id="KW-1185">Reference proteome</keyword>
<evidence type="ECO:0000313" key="4">
    <source>
        <dbReference type="EMBL" id="GAA0880446.1"/>
    </source>
</evidence>
<organism evidence="4 5">
    <name type="scientific">Algoriphagus jejuensis</name>
    <dbReference type="NCBI Taxonomy" id="419934"/>
    <lineage>
        <taxon>Bacteria</taxon>
        <taxon>Pseudomonadati</taxon>
        <taxon>Bacteroidota</taxon>
        <taxon>Cytophagia</taxon>
        <taxon>Cytophagales</taxon>
        <taxon>Cyclobacteriaceae</taxon>
        <taxon>Algoriphagus</taxon>
    </lineage>
</organism>
<feature type="domain" description="Bacterial sugar transferase" evidence="3">
    <location>
        <begin position="65"/>
        <end position="247"/>
    </location>
</feature>
<evidence type="ECO:0000256" key="1">
    <source>
        <dbReference type="ARBA" id="ARBA00006464"/>
    </source>
</evidence>
<reference evidence="4 5" key="1">
    <citation type="journal article" date="2019" name="Int. J. Syst. Evol. Microbiol.">
        <title>The Global Catalogue of Microorganisms (GCM) 10K type strain sequencing project: providing services to taxonomists for standard genome sequencing and annotation.</title>
        <authorList>
            <consortium name="The Broad Institute Genomics Platform"/>
            <consortium name="The Broad Institute Genome Sequencing Center for Infectious Disease"/>
            <person name="Wu L."/>
            <person name="Ma J."/>
        </authorList>
    </citation>
    <scope>NUCLEOTIDE SEQUENCE [LARGE SCALE GENOMIC DNA]</scope>
    <source>
        <strain evidence="4 5">JCM 16112</strain>
    </source>
</reference>
<keyword evidence="2" id="KW-1133">Transmembrane helix</keyword>
<accession>A0ABN1N3H3</accession>
<proteinExistence type="inferred from homology"/>
<keyword evidence="2" id="KW-0472">Membrane</keyword>
<evidence type="ECO:0000259" key="3">
    <source>
        <dbReference type="Pfam" id="PF02397"/>
    </source>
</evidence>
<comment type="caution">
    <text evidence="4">The sequence shown here is derived from an EMBL/GenBank/DDBJ whole genome shotgun (WGS) entry which is preliminary data.</text>
</comment>
<dbReference type="EMBL" id="BAAAFI010000044">
    <property type="protein sequence ID" value="GAA0880446.1"/>
    <property type="molecule type" value="Genomic_DNA"/>
</dbReference>
<name>A0ABN1N3H3_9BACT</name>
<dbReference type="PANTHER" id="PTHR30576:SF0">
    <property type="entry name" value="UNDECAPRENYL-PHOSPHATE N-ACETYLGALACTOSAMINYL 1-PHOSPHATE TRANSFERASE-RELATED"/>
    <property type="match status" value="1"/>
</dbReference>
<gene>
    <name evidence="4" type="ORF">GCM10009119_34160</name>
</gene>
<dbReference type="Proteomes" id="UP001500469">
    <property type="component" value="Unassembled WGS sequence"/>
</dbReference>
<keyword evidence="2" id="KW-0812">Transmembrane</keyword>
<dbReference type="Pfam" id="PF02397">
    <property type="entry name" value="Bac_transf"/>
    <property type="match status" value="1"/>
</dbReference>
<feature type="transmembrane region" description="Helical" evidence="2">
    <location>
        <begin position="70"/>
        <end position="90"/>
    </location>
</feature>
<evidence type="ECO:0000256" key="2">
    <source>
        <dbReference type="SAM" id="Phobius"/>
    </source>
</evidence>
<dbReference type="InterPro" id="IPR003362">
    <property type="entry name" value="Bact_transf"/>
</dbReference>
<dbReference type="PANTHER" id="PTHR30576">
    <property type="entry name" value="COLANIC BIOSYNTHESIS UDP-GLUCOSE LIPID CARRIER TRANSFERASE"/>
    <property type="match status" value="1"/>
</dbReference>
<protein>
    <recommendedName>
        <fullName evidence="3">Bacterial sugar transferase domain-containing protein</fullName>
    </recommendedName>
</protein>